<feature type="transmembrane region" description="Helical" evidence="1">
    <location>
        <begin position="97"/>
        <end position="121"/>
    </location>
</feature>
<keyword evidence="3" id="KW-1185">Reference proteome</keyword>
<feature type="transmembrane region" description="Helical" evidence="1">
    <location>
        <begin position="12"/>
        <end position="29"/>
    </location>
</feature>
<evidence type="ECO:0000313" key="2">
    <source>
        <dbReference type="EMBL" id="KQL58352.1"/>
    </source>
</evidence>
<reference evidence="2 3" key="1">
    <citation type="submission" date="2015-09" db="EMBL/GenBank/DDBJ databases">
        <title>Genome sequencing project for genomic taxonomy and phylogenomics of Bacillus-like bacteria.</title>
        <authorList>
            <person name="Liu B."/>
            <person name="Wang J."/>
            <person name="Zhu Y."/>
            <person name="Liu G."/>
            <person name="Chen Q."/>
            <person name="Chen Z."/>
            <person name="Lan J."/>
            <person name="Che J."/>
            <person name="Ge C."/>
            <person name="Shi H."/>
            <person name="Pan Z."/>
            <person name="Liu X."/>
        </authorList>
    </citation>
    <scope>NUCLEOTIDE SEQUENCE [LARGE SCALE GENOMIC DNA]</scope>
    <source>
        <strain evidence="2 3">DSM 19153</strain>
    </source>
</reference>
<gene>
    <name evidence="2" type="ORF">AN965_03380</name>
</gene>
<dbReference type="EMBL" id="LJJD01000008">
    <property type="protein sequence ID" value="KQL58352.1"/>
    <property type="molecule type" value="Genomic_DNA"/>
</dbReference>
<keyword evidence="1" id="KW-1133">Transmembrane helix</keyword>
<keyword evidence="1" id="KW-0812">Transmembrane</keyword>
<evidence type="ECO:0000256" key="1">
    <source>
        <dbReference type="SAM" id="Phobius"/>
    </source>
</evidence>
<protein>
    <submittedName>
        <fullName evidence="2">Uncharacterized protein</fullName>
    </submittedName>
</protein>
<evidence type="ECO:0000313" key="3">
    <source>
        <dbReference type="Proteomes" id="UP000051061"/>
    </source>
</evidence>
<dbReference type="AlphaFoldDB" id="A0A9D5I252"/>
<feature type="transmembrane region" description="Helical" evidence="1">
    <location>
        <begin position="133"/>
        <end position="159"/>
    </location>
</feature>
<dbReference type="Proteomes" id="UP000051061">
    <property type="component" value="Unassembled WGS sequence"/>
</dbReference>
<name>A0A9D5I252_9BACI</name>
<comment type="caution">
    <text evidence="2">The sequence shown here is derived from an EMBL/GenBank/DDBJ whole genome shotgun (WGS) entry which is preliminary data.</text>
</comment>
<organism evidence="2 3">
    <name type="scientific">Alkalicoccobacillus plakortidis</name>
    <dbReference type="NCBI Taxonomy" id="444060"/>
    <lineage>
        <taxon>Bacteria</taxon>
        <taxon>Bacillati</taxon>
        <taxon>Bacillota</taxon>
        <taxon>Bacilli</taxon>
        <taxon>Bacillales</taxon>
        <taxon>Bacillaceae</taxon>
        <taxon>Alkalicoccobacillus</taxon>
    </lineage>
</organism>
<accession>A0A9D5I252</accession>
<keyword evidence="1" id="KW-0472">Membrane</keyword>
<sequence>MNMNIALDLKVSLGIILFPSVLFILSLSLKRFMVKIVKLYPHGHNEKFYEVTEHIAQIEIKSWITNKGITKEQIELQLLPYLDRILIEKNRFSLKTIVHLVLTSSILTVSIFLTNLMLTVFSYTSAYEEASHLFYLIVIIFFVILIVGFVIISIFFSFFEPPLSERTYLIIQRLFWQEISNKKSSILKVEDYRIPFFLSNKRDLFR</sequence>
<proteinExistence type="predicted"/>